<dbReference type="AlphaFoldDB" id="A0AAD1UJ71"/>
<organism evidence="2 3">
    <name type="scientific">Euplotes crassus</name>
    <dbReference type="NCBI Taxonomy" id="5936"/>
    <lineage>
        <taxon>Eukaryota</taxon>
        <taxon>Sar</taxon>
        <taxon>Alveolata</taxon>
        <taxon>Ciliophora</taxon>
        <taxon>Intramacronucleata</taxon>
        <taxon>Spirotrichea</taxon>
        <taxon>Hypotrichia</taxon>
        <taxon>Euplotida</taxon>
        <taxon>Euplotidae</taxon>
        <taxon>Moneuplotes</taxon>
    </lineage>
</organism>
<keyword evidence="3" id="KW-1185">Reference proteome</keyword>
<dbReference type="EMBL" id="CAMPGE010007504">
    <property type="protein sequence ID" value="CAI2366420.1"/>
    <property type="molecule type" value="Genomic_DNA"/>
</dbReference>
<evidence type="ECO:0000256" key="1">
    <source>
        <dbReference type="SAM" id="MobiDB-lite"/>
    </source>
</evidence>
<gene>
    <name evidence="2" type="ORF">ECRASSUSDP1_LOCUS7693</name>
</gene>
<dbReference type="Proteomes" id="UP001295684">
    <property type="component" value="Unassembled WGS sequence"/>
</dbReference>
<evidence type="ECO:0000313" key="3">
    <source>
        <dbReference type="Proteomes" id="UP001295684"/>
    </source>
</evidence>
<name>A0AAD1UJ71_EUPCR</name>
<comment type="caution">
    <text evidence="2">The sequence shown here is derived from an EMBL/GenBank/DDBJ whole genome shotgun (WGS) entry which is preliminary data.</text>
</comment>
<sequence>MAHANLVICGQTRIISNIKVLRSNIRHHFSHSKLIKNQFLKRRRKKVDLGTCANQFLAPSDQPVNIRFQNLKLPTIDERSSRKPPSRTREPSSNSGTPSEAGMNYLVPNFDYTSENSHQSARESESSNKNMYMNVIIKRNPSNEDISESFNPDYGYNEL</sequence>
<reference evidence="2" key="1">
    <citation type="submission" date="2023-07" db="EMBL/GenBank/DDBJ databases">
        <authorList>
            <consortium name="AG Swart"/>
            <person name="Singh M."/>
            <person name="Singh A."/>
            <person name="Seah K."/>
            <person name="Emmerich C."/>
        </authorList>
    </citation>
    <scope>NUCLEOTIDE SEQUENCE</scope>
    <source>
        <strain evidence="2">DP1</strain>
    </source>
</reference>
<feature type="region of interest" description="Disordered" evidence="1">
    <location>
        <begin position="71"/>
        <end position="129"/>
    </location>
</feature>
<proteinExistence type="predicted"/>
<evidence type="ECO:0000313" key="2">
    <source>
        <dbReference type="EMBL" id="CAI2366420.1"/>
    </source>
</evidence>
<accession>A0AAD1UJ71</accession>
<protein>
    <submittedName>
        <fullName evidence="2">Uncharacterized protein</fullName>
    </submittedName>
</protein>